<dbReference type="SUPFAM" id="SSF48403">
    <property type="entry name" value="Ankyrin repeat"/>
    <property type="match status" value="1"/>
</dbReference>
<name>A0A1R2D3W3_9CILI</name>
<dbReference type="InterPro" id="IPR036322">
    <property type="entry name" value="WD40_repeat_dom_sf"/>
</dbReference>
<keyword evidence="1 3" id="KW-0853">WD repeat</keyword>
<dbReference type="PRINTS" id="PR00320">
    <property type="entry name" value="GPROTEINBRPT"/>
</dbReference>
<dbReference type="PROSITE" id="PS00678">
    <property type="entry name" value="WD_REPEATS_1"/>
    <property type="match status" value="1"/>
</dbReference>
<dbReference type="Gene3D" id="2.130.10.10">
    <property type="entry name" value="YVTN repeat-like/Quinoprotein amine dehydrogenase"/>
    <property type="match status" value="3"/>
</dbReference>
<dbReference type="Proteomes" id="UP000187209">
    <property type="component" value="Unassembled WGS sequence"/>
</dbReference>
<evidence type="ECO:0000256" key="2">
    <source>
        <dbReference type="ARBA" id="ARBA00022737"/>
    </source>
</evidence>
<evidence type="ECO:0008006" key="7">
    <source>
        <dbReference type="Google" id="ProtNLM"/>
    </source>
</evidence>
<dbReference type="Pfam" id="PF12796">
    <property type="entry name" value="Ank_2"/>
    <property type="match status" value="1"/>
</dbReference>
<keyword evidence="4" id="KW-0472">Membrane</keyword>
<dbReference type="InterPro" id="IPR036770">
    <property type="entry name" value="Ankyrin_rpt-contain_sf"/>
</dbReference>
<gene>
    <name evidence="5" type="ORF">SteCoe_509</name>
</gene>
<feature type="repeat" description="WD" evidence="3">
    <location>
        <begin position="624"/>
        <end position="658"/>
    </location>
</feature>
<dbReference type="PROSITE" id="PS50082">
    <property type="entry name" value="WD_REPEATS_2"/>
    <property type="match status" value="6"/>
</dbReference>
<dbReference type="InterPro" id="IPR015943">
    <property type="entry name" value="WD40/YVTN_repeat-like_dom_sf"/>
</dbReference>
<feature type="repeat" description="WD" evidence="3">
    <location>
        <begin position="201"/>
        <end position="232"/>
    </location>
</feature>
<organism evidence="5 6">
    <name type="scientific">Stentor coeruleus</name>
    <dbReference type="NCBI Taxonomy" id="5963"/>
    <lineage>
        <taxon>Eukaryota</taxon>
        <taxon>Sar</taxon>
        <taxon>Alveolata</taxon>
        <taxon>Ciliophora</taxon>
        <taxon>Postciliodesmatophora</taxon>
        <taxon>Heterotrichea</taxon>
        <taxon>Heterotrichida</taxon>
        <taxon>Stentoridae</taxon>
        <taxon>Stentor</taxon>
    </lineage>
</organism>
<evidence type="ECO:0000256" key="1">
    <source>
        <dbReference type="ARBA" id="ARBA00022574"/>
    </source>
</evidence>
<feature type="transmembrane region" description="Helical" evidence="4">
    <location>
        <begin position="1035"/>
        <end position="1058"/>
    </location>
</feature>
<feature type="repeat" description="WD" evidence="3">
    <location>
        <begin position="666"/>
        <end position="700"/>
    </location>
</feature>
<keyword evidence="6" id="KW-1185">Reference proteome</keyword>
<keyword evidence="4" id="KW-1133">Transmembrane helix</keyword>
<proteinExistence type="predicted"/>
<evidence type="ECO:0000313" key="5">
    <source>
        <dbReference type="EMBL" id="OMJ95955.1"/>
    </source>
</evidence>
<dbReference type="InterPro" id="IPR019775">
    <property type="entry name" value="WD40_repeat_CS"/>
</dbReference>
<dbReference type="SMART" id="SM00320">
    <property type="entry name" value="WD40"/>
    <property type="match status" value="11"/>
</dbReference>
<dbReference type="Gene3D" id="1.25.40.20">
    <property type="entry name" value="Ankyrin repeat-containing domain"/>
    <property type="match status" value="1"/>
</dbReference>
<dbReference type="InterPro" id="IPR020472">
    <property type="entry name" value="WD40_PAC1"/>
</dbReference>
<feature type="transmembrane region" description="Helical" evidence="4">
    <location>
        <begin position="1216"/>
        <end position="1237"/>
    </location>
</feature>
<sequence length="1351" mass="154943">MSFAPFLEESKLENQDFKRSENLELTETKPFKEESYILTKQEQESADSQNTQQPHLIEMQKLLRTIQLLKDIDIINEDKTIILSKKVDKICCPHFSLSSDSLFAVLSCEENSIAVFDLLKNTQNKFILGYHESKVTSIIFSSSDWLLASSDENGVIKIWENVSEYNKFLDLPCNKKDCEKRKSKEEPCKSFECRGLQCKTFQAHESKILCLAISSDLNMIASGSIDNNAKLWISSDYKNYHIFQGHNKAVNAIAFTNNNKNLVTGSEDKSLIIWGIKKRILLFILRNHKEPINNIIIDRFSFGQGIASISRNELRIWNLNNKKTEFTYTTEDNEISSISMDSDKNYLALGFSFGKRIEIISLENYKIISSFDKSDSCIENIKFSSDGKYFAILNAKKLIIHSLRHSELSVLITHNKKVTSIAINRSGKIIGSISEDCTFKSKSWKKPEEMICELKLKVQIKCLSFANTPENINLVCLGLEDGSIMVKNITTHFENKVIKICEKAITFISFCNKDKSFLYTEANSSQIYLISDSLADNSKNKLVGHNDTVLCVAYDGNKFAISGSKDKSVIIWDISLMKMKKKINMHLDWVCTVCISNNGKIAASGSRDKNIIIFNLVLMKSEYIINNSRIISSLYFSYDLKYIVSTSDDNQFKVWNLQEQCLDYSITGHSDTVNIAVFGSDSNFIISGSNDKTIKVWGLEKDIEDQKTIIKLKNEKIPIKKIIPCPKRKYALLVDDNGARVLSSKGAITSYFKNYDLSEWNIGFSINSNVIFQRENNIHCYNPKNGMKIDITEEMVKTEELLEHRFYDLGNQSYIGKTTLISCLKTKDSDNIPIDALDSIIGKSKFTGLHIIAYKGEYSIIKTLIGNQIISLKTDNFGYSPLRYAIEKRHQTCVDVLIQYIIYLSTLENQGYLQSSILALRNDLNIIIENSSIYLQQFFNLFLIRETKIRLIKPLKSLPIVNLSDTKISLINSFASLNDDDIEKKVPVTIVVSIIPINTSEKALLDAIINYKNENIFRSDFIQYIIEYNWNDMRLFILITTFLEWIFLSFIFLAIGIFSGDNSNLNIAILILNILLIFLEIFQIYNEPKTYFLNLWNFADIFRVATTFSYFCVLQSDVIIPTKYTWLMLFSNLLRGTSGFRAFSKTRYYVRLLISSLSDIKWFIVLYFYTVFCFGFLTITLQGKTADFQNIIFNPVIFSVGEFSVSEADLSFTVEISIMLAITINVILMLNMIISILGNSFSEFQEKADIYNYCEMAEVILENYCIKRMFTKSKNEKKYLQVCDLLNEGDSSSGINDQTDQFIEINKRLTRLANIIDEKKNISEANGRKIEENSREIASLKEMMREFFENK</sequence>
<accession>A0A1R2D3W3</accession>
<dbReference type="InterPro" id="IPR001680">
    <property type="entry name" value="WD40_rpt"/>
</dbReference>
<feature type="transmembrane region" description="Helical" evidence="4">
    <location>
        <begin position="1164"/>
        <end position="1181"/>
    </location>
</feature>
<evidence type="ECO:0000313" key="6">
    <source>
        <dbReference type="Proteomes" id="UP000187209"/>
    </source>
</evidence>
<feature type="transmembrane region" description="Helical" evidence="4">
    <location>
        <begin position="1065"/>
        <end position="1085"/>
    </location>
</feature>
<keyword evidence="4" id="KW-0812">Transmembrane</keyword>
<dbReference type="OrthoDB" id="437584at2759"/>
<dbReference type="PANTHER" id="PTHR19879">
    <property type="entry name" value="TRANSCRIPTION INITIATION FACTOR TFIID"/>
    <property type="match status" value="1"/>
</dbReference>
<reference evidence="5 6" key="1">
    <citation type="submission" date="2016-11" db="EMBL/GenBank/DDBJ databases">
        <title>The macronuclear genome of Stentor coeruleus: a giant cell with tiny introns.</title>
        <authorList>
            <person name="Slabodnick M."/>
            <person name="Ruby J.G."/>
            <person name="Reiff S.B."/>
            <person name="Swart E.C."/>
            <person name="Gosai S."/>
            <person name="Prabakaran S."/>
            <person name="Witkowska E."/>
            <person name="Larue G.E."/>
            <person name="Fisher S."/>
            <person name="Freeman R.M."/>
            <person name="Gunawardena J."/>
            <person name="Chu W."/>
            <person name="Stover N.A."/>
            <person name="Gregory B.D."/>
            <person name="Nowacki M."/>
            <person name="Derisi J."/>
            <person name="Roy S.W."/>
            <person name="Marshall W.F."/>
            <person name="Sood P."/>
        </authorList>
    </citation>
    <scope>NUCLEOTIDE SEQUENCE [LARGE SCALE GENOMIC DNA]</scope>
    <source>
        <strain evidence="5">WM001</strain>
    </source>
</reference>
<comment type="caution">
    <text evidence="5">The sequence shown here is derived from an EMBL/GenBank/DDBJ whole genome shotgun (WGS) entry which is preliminary data.</text>
</comment>
<dbReference type="PROSITE" id="PS50294">
    <property type="entry name" value="WD_REPEATS_REGION"/>
    <property type="match status" value="6"/>
</dbReference>
<dbReference type="PANTHER" id="PTHR19879:SF1">
    <property type="entry name" value="CANNONBALL-RELATED"/>
    <property type="match status" value="1"/>
</dbReference>
<keyword evidence="2" id="KW-0677">Repeat</keyword>
<evidence type="ECO:0000256" key="4">
    <source>
        <dbReference type="SAM" id="Phobius"/>
    </source>
</evidence>
<dbReference type="Pfam" id="PF00400">
    <property type="entry name" value="WD40"/>
    <property type="match status" value="7"/>
</dbReference>
<protein>
    <recommendedName>
        <fullName evidence="7">Ion transport domain-containing protein</fullName>
    </recommendedName>
</protein>
<evidence type="ECO:0000256" key="3">
    <source>
        <dbReference type="PROSITE-ProRule" id="PRU00221"/>
    </source>
</evidence>
<feature type="repeat" description="WD" evidence="3">
    <location>
        <begin position="542"/>
        <end position="582"/>
    </location>
</feature>
<dbReference type="EMBL" id="MPUH01000005">
    <property type="protein sequence ID" value="OMJ95955.1"/>
    <property type="molecule type" value="Genomic_DNA"/>
</dbReference>
<dbReference type="InterPro" id="IPR002110">
    <property type="entry name" value="Ankyrin_rpt"/>
</dbReference>
<feature type="repeat" description="WD" evidence="3">
    <location>
        <begin position="128"/>
        <end position="160"/>
    </location>
</feature>
<dbReference type="SUPFAM" id="SSF50978">
    <property type="entry name" value="WD40 repeat-like"/>
    <property type="match status" value="2"/>
</dbReference>
<feature type="repeat" description="WD" evidence="3">
    <location>
        <begin position="243"/>
        <end position="277"/>
    </location>
</feature>